<evidence type="ECO:0000313" key="2">
    <source>
        <dbReference type="EMBL" id="NIY74007.1"/>
    </source>
</evidence>
<evidence type="ECO:0008006" key="4">
    <source>
        <dbReference type="Google" id="ProtNLM"/>
    </source>
</evidence>
<sequence length="446" mass="49540">MLLFAFTPDGFSPALAFLSIVVTVEIIIRTARNPVSLHENISTQFHGEFLFYIFSYVILLYPYHLALFGAIDLSQQSKFRYSFPEMSNKAIIASTIFFVGFDIGTSSVFRARDMPRLGQFQPAPILSTMLLFLQVVSIIVFLGLGGDRWIFGSYSRLDQVSSATVNQFFFLATLLTMMAFASFIAGFKLRCNNSFSWVSAGVGAIWILAVFLIGDRNSLFLILISIITSLSLFYIRVRITSLAILATIAFTAYSGFEVARKSEDKSISGMISEIFDPNNQTSIADSSLANTTTSTRAAFYYVPDTIGYSYGQLTTNAILGIVPKLRSLVVKSNAGPTRSAEILTDAILGKNTSWGLGTSILADLYMDLGIFYVLFASYVLGCVWAWIRFRLASAPNDHDAIVLFVVATAFFAELARYGIAFVIRPIVWTYFILSLSRFISRFLHKV</sequence>
<keyword evidence="1" id="KW-0812">Transmembrane</keyword>
<dbReference type="Proteomes" id="UP000709466">
    <property type="component" value="Unassembled WGS sequence"/>
</dbReference>
<protein>
    <recommendedName>
        <fullName evidence="4">Oligosaccharide repeat unit polymerase</fullName>
    </recommendedName>
</protein>
<evidence type="ECO:0000256" key="1">
    <source>
        <dbReference type="SAM" id="Phobius"/>
    </source>
</evidence>
<feature type="transmembrane region" description="Helical" evidence="1">
    <location>
        <begin position="49"/>
        <end position="71"/>
    </location>
</feature>
<evidence type="ECO:0000313" key="3">
    <source>
        <dbReference type="Proteomes" id="UP000709466"/>
    </source>
</evidence>
<keyword evidence="1" id="KW-0472">Membrane</keyword>
<feature type="transmembrane region" description="Helical" evidence="1">
    <location>
        <begin position="194"/>
        <end position="213"/>
    </location>
</feature>
<feature type="transmembrane region" description="Helical" evidence="1">
    <location>
        <begin position="123"/>
        <end position="145"/>
    </location>
</feature>
<organism evidence="2 3">
    <name type="scientific">Marivivens donghaensis</name>
    <dbReference type="NCBI Taxonomy" id="1699413"/>
    <lineage>
        <taxon>Bacteria</taxon>
        <taxon>Pseudomonadati</taxon>
        <taxon>Pseudomonadota</taxon>
        <taxon>Alphaproteobacteria</taxon>
        <taxon>Rhodobacterales</taxon>
        <taxon>Paracoccaceae</taxon>
        <taxon>Marivivens group</taxon>
        <taxon>Marivivens</taxon>
    </lineage>
</organism>
<accession>A0ABX0W4Z3</accession>
<feature type="transmembrane region" description="Helical" evidence="1">
    <location>
        <begin position="219"/>
        <end position="235"/>
    </location>
</feature>
<feature type="transmembrane region" description="Helical" evidence="1">
    <location>
        <begin position="12"/>
        <end position="28"/>
    </location>
</feature>
<feature type="transmembrane region" description="Helical" evidence="1">
    <location>
        <begin position="91"/>
        <end position="111"/>
    </location>
</feature>
<proteinExistence type="predicted"/>
<reference evidence="2 3" key="1">
    <citation type="submission" date="2020-03" db="EMBL/GenBank/DDBJ databases">
        <title>Bacterial isolates of synthetic phycosphere.</title>
        <authorList>
            <person name="Fu H."/>
            <person name="Moran M.A."/>
        </authorList>
    </citation>
    <scope>NUCLEOTIDE SEQUENCE [LARGE SCALE GENOMIC DNA]</scope>
    <source>
        <strain evidence="2 3">HF1</strain>
    </source>
</reference>
<name>A0ABX0W4Z3_9RHOB</name>
<comment type="caution">
    <text evidence="2">The sequence shown here is derived from an EMBL/GenBank/DDBJ whole genome shotgun (WGS) entry which is preliminary data.</text>
</comment>
<gene>
    <name evidence="2" type="ORF">HCZ30_16400</name>
</gene>
<keyword evidence="3" id="KW-1185">Reference proteome</keyword>
<dbReference type="EMBL" id="JAATOP010000019">
    <property type="protein sequence ID" value="NIY74007.1"/>
    <property type="molecule type" value="Genomic_DNA"/>
</dbReference>
<feature type="transmembrane region" description="Helical" evidence="1">
    <location>
        <begin position="369"/>
        <end position="389"/>
    </location>
</feature>
<feature type="transmembrane region" description="Helical" evidence="1">
    <location>
        <begin position="165"/>
        <end position="187"/>
    </location>
</feature>
<keyword evidence="1" id="KW-1133">Transmembrane helix</keyword>
<feature type="transmembrane region" description="Helical" evidence="1">
    <location>
        <begin position="401"/>
        <end position="419"/>
    </location>
</feature>